<reference evidence="3 4" key="1">
    <citation type="journal article" date="2015" name="Nature">
        <title>rRNA introns, odd ribosomes, and small enigmatic genomes across a large radiation of phyla.</title>
        <authorList>
            <person name="Brown C.T."/>
            <person name="Hug L.A."/>
            <person name="Thomas B.C."/>
            <person name="Sharon I."/>
            <person name="Castelle C.J."/>
            <person name="Singh A."/>
            <person name="Wilkins M.J."/>
            <person name="Williams K.H."/>
            <person name="Banfield J.F."/>
        </authorList>
    </citation>
    <scope>NUCLEOTIDE SEQUENCE [LARGE SCALE GENOMIC DNA]</scope>
</reference>
<dbReference type="EMBL" id="LBTR01000039">
    <property type="protein sequence ID" value="KKQ43932.1"/>
    <property type="molecule type" value="Genomic_DNA"/>
</dbReference>
<comment type="caution">
    <text evidence="3">The sequence shown here is derived from an EMBL/GenBank/DDBJ whole genome shotgun (WGS) entry which is preliminary data.</text>
</comment>
<protein>
    <submittedName>
        <fullName evidence="3">Glycosyl transferase, group 1</fullName>
    </submittedName>
</protein>
<evidence type="ECO:0000259" key="1">
    <source>
        <dbReference type="Pfam" id="PF00534"/>
    </source>
</evidence>
<accession>A0A0G0HNY2</accession>
<evidence type="ECO:0000259" key="2">
    <source>
        <dbReference type="Pfam" id="PF13439"/>
    </source>
</evidence>
<dbReference type="PANTHER" id="PTHR12526:SF584">
    <property type="entry name" value="GLYCOSYLTRANSFERASE"/>
    <property type="match status" value="1"/>
</dbReference>
<dbReference type="Gene3D" id="3.40.50.2000">
    <property type="entry name" value="Glycogen Phosphorylase B"/>
    <property type="match status" value="2"/>
</dbReference>
<organism evidence="3 4">
    <name type="scientific">Candidatus Woesebacteria bacterium GW2011_GWA1_37_8</name>
    <dbReference type="NCBI Taxonomy" id="1618546"/>
    <lineage>
        <taxon>Bacteria</taxon>
        <taxon>Candidatus Woeseibacteriota</taxon>
    </lineage>
</organism>
<proteinExistence type="predicted"/>
<dbReference type="AlphaFoldDB" id="A0A0G0HNY2"/>
<dbReference type="Pfam" id="PF00534">
    <property type="entry name" value="Glycos_transf_1"/>
    <property type="match status" value="1"/>
</dbReference>
<dbReference type="PATRIC" id="fig|1618546.3.peg.833"/>
<dbReference type="Pfam" id="PF13439">
    <property type="entry name" value="Glyco_transf_4"/>
    <property type="match status" value="1"/>
</dbReference>
<feature type="domain" description="Glycosyl transferase family 1" evidence="1">
    <location>
        <begin position="205"/>
        <end position="355"/>
    </location>
</feature>
<dbReference type="PANTHER" id="PTHR12526">
    <property type="entry name" value="GLYCOSYLTRANSFERASE"/>
    <property type="match status" value="1"/>
</dbReference>
<keyword evidence="3" id="KW-0808">Transferase</keyword>
<dbReference type="InterPro" id="IPR028098">
    <property type="entry name" value="Glyco_trans_4-like_N"/>
</dbReference>
<dbReference type="InterPro" id="IPR001296">
    <property type="entry name" value="Glyco_trans_1"/>
</dbReference>
<gene>
    <name evidence="3" type="ORF">US62_C0039G0004</name>
</gene>
<dbReference type="Proteomes" id="UP000034603">
    <property type="component" value="Unassembled WGS sequence"/>
</dbReference>
<sequence length="375" mass="42572">MKVALVHDYIKEYGGAERVLEGLHKIYPDADVYTTVYLPKFLGPHAARFENWSIKPSILQLIPMKGKMISIFRFVEPIIFRLMDLRSYDLIIVSKCGNYASINSFRKRRGALHICYCHTPPRYLYGYPVANRWDNSFVRKTLFVLGRIPMYFMRKLDYIDGQKPDYFIANSAEIAGRIKKFYARDAIVIHPPIDIPKINIPVPMKDRKYYLTGGRLSRNKAFDLAVVACTKLNLPLKVFGKGFGGYGENDLKKQAGPNVEFLGEVSQAQKWELIKNAKAYISPSLQEDFGMLNLEVNAGGTPVIAYNSGGVKETVIDGKTGVLFDEPNVESIVSAIKRFEKIGFSPETLIIHAKKFSSETFEKEIKRFVADKISK</sequence>
<feature type="domain" description="Glycosyltransferase subfamily 4-like N-terminal" evidence="2">
    <location>
        <begin position="13"/>
        <end position="195"/>
    </location>
</feature>
<evidence type="ECO:0000313" key="4">
    <source>
        <dbReference type="Proteomes" id="UP000034603"/>
    </source>
</evidence>
<dbReference type="GO" id="GO:0016757">
    <property type="term" value="F:glycosyltransferase activity"/>
    <property type="evidence" value="ECO:0007669"/>
    <property type="project" value="InterPro"/>
</dbReference>
<dbReference type="SUPFAM" id="SSF53756">
    <property type="entry name" value="UDP-Glycosyltransferase/glycogen phosphorylase"/>
    <property type="match status" value="1"/>
</dbReference>
<name>A0A0G0HNY2_9BACT</name>
<evidence type="ECO:0000313" key="3">
    <source>
        <dbReference type="EMBL" id="KKQ43932.1"/>
    </source>
</evidence>